<dbReference type="Gene3D" id="3.40.390.10">
    <property type="entry name" value="Collagenase (Catalytic Domain)"/>
    <property type="match status" value="1"/>
</dbReference>
<proteinExistence type="predicted"/>
<dbReference type="Proteomes" id="UP000054047">
    <property type="component" value="Unassembled WGS sequence"/>
</dbReference>
<dbReference type="InterPro" id="IPR001506">
    <property type="entry name" value="Peptidase_M12A"/>
</dbReference>
<dbReference type="Pfam" id="PF01400">
    <property type="entry name" value="Astacin"/>
    <property type="match status" value="1"/>
</dbReference>
<gene>
    <name evidence="5" type="ORF">ANCDUO_26445</name>
</gene>
<keyword evidence="2 3" id="KW-0479">Metal-binding</keyword>
<dbReference type="GO" id="GO:0008270">
    <property type="term" value="F:zinc ion binding"/>
    <property type="evidence" value="ECO:0007669"/>
    <property type="project" value="UniProtKB-UniRule"/>
</dbReference>
<evidence type="ECO:0000313" key="5">
    <source>
        <dbReference type="EMBL" id="KIH43547.1"/>
    </source>
</evidence>
<dbReference type="GO" id="GO:0004222">
    <property type="term" value="F:metalloendopeptidase activity"/>
    <property type="evidence" value="ECO:0007669"/>
    <property type="project" value="UniProtKB-UniRule"/>
</dbReference>
<feature type="chain" id="PRO_5005110897" description="Metalloendopeptidase" evidence="3">
    <location>
        <begin position="21"/>
        <end position="244"/>
    </location>
</feature>
<evidence type="ECO:0000313" key="6">
    <source>
        <dbReference type="Proteomes" id="UP000054047"/>
    </source>
</evidence>
<evidence type="ECO:0000256" key="3">
    <source>
        <dbReference type="RuleBase" id="RU361183"/>
    </source>
</evidence>
<reference evidence="5 6" key="1">
    <citation type="submission" date="2013-12" db="EMBL/GenBank/DDBJ databases">
        <title>Draft genome of the parsitic nematode Ancylostoma duodenale.</title>
        <authorList>
            <person name="Mitreva M."/>
        </authorList>
    </citation>
    <scope>NUCLEOTIDE SEQUENCE [LARGE SCALE GENOMIC DNA]</scope>
    <source>
        <strain evidence="5 6">Zhejiang</strain>
    </source>
</reference>
<comment type="cofactor">
    <cofactor evidence="2 3">
        <name>Zn(2+)</name>
        <dbReference type="ChEBI" id="CHEBI:29105"/>
    </cofactor>
    <text evidence="2 3">Binds 1 zinc ion per subunit.</text>
</comment>
<protein>
    <recommendedName>
        <fullName evidence="3">Metalloendopeptidase</fullName>
        <ecNumber evidence="3">3.4.24.-</ecNumber>
    </recommendedName>
</protein>
<organism evidence="5 6">
    <name type="scientific">Ancylostoma duodenale</name>
    <dbReference type="NCBI Taxonomy" id="51022"/>
    <lineage>
        <taxon>Eukaryota</taxon>
        <taxon>Metazoa</taxon>
        <taxon>Ecdysozoa</taxon>
        <taxon>Nematoda</taxon>
        <taxon>Chromadorea</taxon>
        <taxon>Rhabditida</taxon>
        <taxon>Rhabditina</taxon>
        <taxon>Rhabditomorpha</taxon>
        <taxon>Strongyloidea</taxon>
        <taxon>Ancylostomatidae</taxon>
        <taxon>Ancylostomatinae</taxon>
        <taxon>Ancylostoma</taxon>
    </lineage>
</organism>
<feature type="binding site" evidence="2">
    <location>
        <position position="212"/>
    </location>
    <ligand>
        <name>Zn(2+)</name>
        <dbReference type="ChEBI" id="CHEBI:29105"/>
        <note>catalytic</note>
    </ligand>
</feature>
<name>A0A0C2C1T5_9BILA</name>
<dbReference type="AlphaFoldDB" id="A0A0C2C1T5"/>
<dbReference type="PANTHER" id="PTHR10127:SF793">
    <property type="entry name" value="ZINC METALLOPROTEINASE NAS-31"/>
    <property type="match status" value="1"/>
</dbReference>
<feature type="binding site" evidence="2">
    <location>
        <position position="202"/>
    </location>
    <ligand>
        <name>Zn(2+)</name>
        <dbReference type="ChEBI" id="CHEBI:29105"/>
        <note>catalytic</note>
    </ligand>
</feature>
<keyword evidence="1" id="KW-1015">Disulfide bond</keyword>
<comment type="caution">
    <text evidence="2">Lacks conserved residue(s) required for the propagation of feature annotation.</text>
</comment>
<keyword evidence="2 3" id="KW-0645">Protease</keyword>
<feature type="signal peptide" evidence="3">
    <location>
        <begin position="1"/>
        <end position="20"/>
    </location>
</feature>
<keyword evidence="2 3" id="KW-0482">Metalloprotease</keyword>
<dbReference type="GO" id="GO:0006508">
    <property type="term" value="P:proteolysis"/>
    <property type="evidence" value="ECO:0007669"/>
    <property type="project" value="UniProtKB-KW"/>
</dbReference>
<dbReference type="SMART" id="SM00235">
    <property type="entry name" value="ZnMc"/>
    <property type="match status" value="1"/>
</dbReference>
<keyword evidence="2 3" id="KW-0862">Zinc</keyword>
<evidence type="ECO:0000259" key="4">
    <source>
        <dbReference type="PROSITE" id="PS51864"/>
    </source>
</evidence>
<dbReference type="OrthoDB" id="5829157at2759"/>
<dbReference type="PRINTS" id="PR00480">
    <property type="entry name" value="ASTACIN"/>
</dbReference>
<feature type="binding site" evidence="2">
    <location>
        <position position="206"/>
    </location>
    <ligand>
        <name>Zn(2+)</name>
        <dbReference type="ChEBI" id="CHEBI:29105"/>
        <note>catalytic</note>
    </ligand>
</feature>
<dbReference type="PROSITE" id="PS51864">
    <property type="entry name" value="ASTACIN"/>
    <property type="match status" value="1"/>
</dbReference>
<feature type="active site" evidence="2">
    <location>
        <position position="203"/>
    </location>
</feature>
<feature type="domain" description="Peptidase M12A" evidence="4">
    <location>
        <begin position="96"/>
        <end position="244"/>
    </location>
</feature>
<keyword evidence="6" id="KW-1185">Reference proteome</keyword>
<keyword evidence="2 3" id="KW-0378">Hydrolase</keyword>
<keyword evidence="3" id="KW-0732">Signal</keyword>
<sequence>MRFLLVALLLLVCVNTGVLGGLGQKIKNTFTGEGSIGVKIKNLVVKGFLKIKHKLGDKIKKALTLLPKAWASLRERLSEWRKINQTRVKETGDSINQINEFNNVSDSLYQGDIELTEGQLEQVEQDMEQFVKNPRIKRQAYRDRAYPKTIWSNGVTYYFEGATKDKISVVQGTGCSSFVGLIGGTQRLSLGRGCESVGTAAHEIGHALGLFHAMSRHDRDQFLTINSMNIKVRKPRGSAHSMYP</sequence>
<accession>A0A0C2C1T5</accession>
<dbReference type="InterPro" id="IPR006026">
    <property type="entry name" value="Peptidase_Metallo"/>
</dbReference>
<evidence type="ECO:0000256" key="1">
    <source>
        <dbReference type="ARBA" id="ARBA00023157"/>
    </source>
</evidence>
<dbReference type="InterPro" id="IPR024079">
    <property type="entry name" value="MetalloPept_cat_dom_sf"/>
</dbReference>
<dbReference type="EC" id="3.4.24.-" evidence="3"/>
<evidence type="ECO:0000256" key="2">
    <source>
        <dbReference type="PROSITE-ProRule" id="PRU01211"/>
    </source>
</evidence>
<dbReference type="SUPFAM" id="SSF55486">
    <property type="entry name" value="Metalloproteases ('zincins'), catalytic domain"/>
    <property type="match status" value="1"/>
</dbReference>
<dbReference type="EMBL" id="KN784964">
    <property type="protein sequence ID" value="KIH43547.1"/>
    <property type="molecule type" value="Genomic_DNA"/>
</dbReference>
<dbReference type="MEROPS" id="M12.310"/>
<dbReference type="PANTHER" id="PTHR10127">
    <property type="entry name" value="DISCOIDIN, CUB, EGF, LAMININ , AND ZINC METALLOPROTEASE DOMAIN CONTAINING"/>
    <property type="match status" value="1"/>
</dbReference>